<proteinExistence type="predicted"/>
<sequence length="98" mass="11042">MQLGKSDAMADPILTHLKLDKLSLGVDGASVNVGQKHSLTTNLKKVNPCITVIKCICHSLHLASEKACECLPRHLDYMIRESHNWFSHSTKRQLEYKD</sequence>
<gene>
    <name evidence="1" type="ORF">TSAR_001835</name>
</gene>
<dbReference type="EMBL" id="NNAY01001711">
    <property type="protein sequence ID" value="OXU23157.1"/>
    <property type="molecule type" value="Genomic_DNA"/>
</dbReference>
<evidence type="ECO:0008006" key="3">
    <source>
        <dbReference type="Google" id="ProtNLM"/>
    </source>
</evidence>
<reference evidence="1 2" key="1">
    <citation type="journal article" date="2017" name="Curr. Biol.">
        <title>The Evolution of Venom by Co-option of Single-Copy Genes.</title>
        <authorList>
            <person name="Martinson E.O."/>
            <person name="Mrinalini"/>
            <person name="Kelkar Y.D."/>
            <person name="Chang C.H."/>
            <person name="Werren J.H."/>
        </authorList>
    </citation>
    <scope>NUCLEOTIDE SEQUENCE [LARGE SCALE GENOMIC DNA]</scope>
    <source>
        <strain evidence="1 2">Alberta</strain>
        <tissue evidence="1">Whole body</tissue>
    </source>
</reference>
<evidence type="ECO:0000313" key="1">
    <source>
        <dbReference type="EMBL" id="OXU23157.1"/>
    </source>
</evidence>
<evidence type="ECO:0000313" key="2">
    <source>
        <dbReference type="Proteomes" id="UP000215335"/>
    </source>
</evidence>
<organism evidence="1 2">
    <name type="scientific">Trichomalopsis sarcophagae</name>
    <dbReference type="NCBI Taxonomy" id="543379"/>
    <lineage>
        <taxon>Eukaryota</taxon>
        <taxon>Metazoa</taxon>
        <taxon>Ecdysozoa</taxon>
        <taxon>Arthropoda</taxon>
        <taxon>Hexapoda</taxon>
        <taxon>Insecta</taxon>
        <taxon>Pterygota</taxon>
        <taxon>Neoptera</taxon>
        <taxon>Endopterygota</taxon>
        <taxon>Hymenoptera</taxon>
        <taxon>Apocrita</taxon>
        <taxon>Proctotrupomorpha</taxon>
        <taxon>Chalcidoidea</taxon>
        <taxon>Pteromalidae</taxon>
        <taxon>Pteromalinae</taxon>
        <taxon>Trichomalopsis</taxon>
    </lineage>
</organism>
<dbReference type="OrthoDB" id="7691576at2759"/>
<comment type="caution">
    <text evidence="1">The sequence shown here is derived from an EMBL/GenBank/DDBJ whole genome shotgun (WGS) entry which is preliminary data.</text>
</comment>
<keyword evidence="2" id="KW-1185">Reference proteome</keyword>
<name>A0A232EXV8_9HYME</name>
<accession>A0A232EXV8</accession>
<protein>
    <recommendedName>
        <fullName evidence="3">DUF4371 domain-containing protein</fullName>
    </recommendedName>
</protein>
<dbReference type="AlphaFoldDB" id="A0A232EXV8"/>
<dbReference type="PANTHER" id="PTHR37162">
    <property type="entry name" value="HAT FAMILY DIMERISATION DOMAINCONTAINING PROTEIN-RELATED"/>
    <property type="match status" value="1"/>
</dbReference>
<dbReference type="PANTHER" id="PTHR37162:SF1">
    <property type="entry name" value="BED-TYPE DOMAIN-CONTAINING PROTEIN"/>
    <property type="match status" value="1"/>
</dbReference>
<dbReference type="Proteomes" id="UP000215335">
    <property type="component" value="Unassembled WGS sequence"/>
</dbReference>